<dbReference type="Proteomes" id="UP000051612">
    <property type="component" value="Unassembled WGS sequence"/>
</dbReference>
<evidence type="ECO:0000256" key="9">
    <source>
        <dbReference type="ARBA" id="ARBA00023204"/>
    </source>
</evidence>
<evidence type="ECO:0000259" key="15">
    <source>
        <dbReference type="PROSITE" id="PS51194"/>
    </source>
</evidence>
<dbReference type="PATRIC" id="fig|1423772.3.peg.1741"/>
<dbReference type="Gene3D" id="3.90.1150.50">
    <property type="entry name" value="Transcription-repair-coupling factor, D7 domain"/>
    <property type="match status" value="1"/>
</dbReference>
<dbReference type="PROSITE" id="PS51192">
    <property type="entry name" value="HELICASE_ATP_BIND_1"/>
    <property type="match status" value="1"/>
</dbReference>
<dbReference type="InterPro" id="IPR041471">
    <property type="entry name" value="UvrB_inter"/>
</dbReference>
<dbReference type="InterPro" id="IPR047112">
    <property type="entry name" value="RecG/Mfd"/>
</dbReference>
<keyword evidence="9 13" id="KW-0234">DNA repair</keyword>
<comment type="caution">
    <text evidence="16">The sequence shown here is derived from an EMBL/GenBank/DDBJ whole genome shotgun (WGS) entry which is preliminary data.</text>
</comment>
<evidence type="ECO:0000256" key="6">
    <source>
        <dbReference type="ARBA" id="ARBA00022806"/>
    </source>
</evidence>
<evidence type="ECO:0000259" key="14">
    <source>
        <dbReference type="PROSITE" id="PS51192"/>
    </source>
</evidence>
<dbReference type="GO" id="GO:0005524">
    <property type="term" value="F:ATP binding"/>
    <property type="evidence" value="ECO:0007669"/>
    <property type="project" value="UniProtKB-UniRule"/>
</dbReference>
<evidence type="ECO:0000256" key="3">
    <source>
        <dbReference type="ARBA" id="ARBA00022741"/>
    </source>
</evidence>
<dbReference type="PANTHER" id="PTHR47964:SF1">
    <property type="entry name" value="ATP-DEPENDENT DNA HELICASE HOMOLOG RECG, CHLOROPLASTIC"/>
    <property type="match status" value="1"/>
</dbReference>
<dbReference type="InterPro" id="IPR014001">
    <property type="entry name" value="Helicase_ATP-bd"/>
</dbReference>
<comment type="function">
    <text evidence="13">Couples transcription and DNA repair by recognizing RNA polymerase (RNAP) stalled at DNA lesions. Mediates ATP-dependent release of RNAP and its truncated transcript from the DNA, and recruitment of nucleotide excision repair machinery to the damaged site.</text>
</comment>
<organism evidence="16 17">
    <name type="scientific">Ligilactobacillus murinus DSM 20452 = NBRC 14221</name>
    <dbReference type="NCBI Taxonomy" id="1423772"/>
    <lineage>
        <taxon>Bacteria</taxon>
        <taxon>Bacillati</taxon>
        <taxon>Bacillota</taxon>
        <taxon>Bacilli</taxon>
        <taxon>Lactobacillales</taxon>
        <taxon>Lactobacillaceae</taxon>
        <taxon>Ligilactobacillus</taxon>
    </lineage>
</organism>
<dbReference type="InterPro" id="IPR004576">
    <property type="entry name" value="Mfd"/>
</dbReference>
<dbReference type="GO" id="GO:0016787">
    <property type="term" value="F:hydrolase activity"/>
    <property type="evidence" value="ECO:0007669"/>
    <property type="project" value="UniProtKB-KW"/>
</dbReference>
<dbReference type="EC" id="3.6.4.-" evidence="13"/>
<evidence type="ECO:0000256" key="12">
    <source>
        <dbReference type="ARBA" id="ARBA00070128"/>
    </source>
</evidence>
<dbReference type="InterPro" id="IPR011545">
    <property type="entry name" value="DEAD/DEAH_box_helicase_dom"/>
</dbReference>
<dbReference type="SUPFAM" id="SSF52540">
    <property type="entry name" value="P-loop containing nucleoside triphosphate hydrolases"/>
    <property type="match status" value="4"/>
</dbReference>
<feature type="domain" description="Helicase C-terminal" evidence="15">
    <location>
        <begin position="809"/>
        <end position="970"/>
    </location>
</feature>
<dbReference type="InterPro" id="IPR036101">
    <property type="entry name" value="CarD-like/TRCF_RID_sf"/>
</dbReference>
<feature type="domain" description="Helicase ATP-binding" evidence="14">
    <location>
        <begin position="634"/>
        <end position="795"/>
    </location>
</feature>
<dbReference type="InterPro" id="IPR005118">
    <property type="entry name" value="TRCF_C"/>
</dbReference>
<protein>
    <recommendedName>
        <fullName evidence="12 13">Transcription-repair-coupling factor</fullName>
        <shortName evidence="13">TRCF</shortName>
        <ecNumber evidence="13">3.6.4.-</ecNumber>
    </recommendedName>
</protein>
<keyword evidence="8 13" id="KW-0238">DNA-binding</keyword>
<keyword evidence="5 13" id="KW-0378">Hydrolase</keyword>
<dbReference type="NCBIfam" id="TIGR00580">
    <property type="entry name" value="mfd"/>
    <property type="match status" value="1"/>
</dbReference>
<dbReference type="GO" id="GO:0005737">
    <property type="term" value="C:cytoplasm"/>
    <property type="evidence" value="ECO:0007669"/>
    <property type="project" value="UniProtKB-SubCell"/>
</dbReference>
<dbReference type="GO" id="GO:0006355">
    <property type="term" value="P:regulation of DNA-templated transcription"/>
    <property type="evidence" value="ECO:0007669"/>
    <property type="project" value="UniProtKB-UniRule"/>
</dbReference>
<sequence length="1179" mass="133309">MKMKLKEAFHSLPEVKEWSQKEAGRHLITGLTGSAKTLFLAELFLENAGPKLIVCDDLYRAQQLADDLENLLDPADVLLFPVEEMLASEMATSSPEFKAQRVLALEALAKQEKKLIVTSMSGLRRFLPPVELWQKSQLKLVVGQDYELADLVQLLGQMGYTRQKQVERPGDFALRGSILDIFPLDMSDPLRADFFDTQLDSLRTFDVADQRSLKNIEQVQILPATDLIFDKERLEKAASALDKAVKKASTNLSKETKEQLDKNFSAKIDAFLKGELSAKDLSLVEYIYPEKLSLFDYLATNGEVFFDDYPRLREKEKKLVQEEQNWIVEQLEKQQLLANAVLGHELSYLEKKLKQPKTFLAAFPKGMGRMRFVRHLDIKARMVQQFFGQMPLLKAEALRWKESGQTVVLLVGTKERQAKLQQTLADFGITSLLGTVADIQTGQVQIALGQLNSGFELPELKLVVLTEQELFAKRSRKQPKRQTMSNAERLKSYTDLKKGDYIVHVNHGIGRFMGMQTLEVGGKHQDYMTIVYQEDAQLFIPVSQLDRIQKYVSAEGKTPKINKLGSNKWAKTKSKVAAKIEDIADELVELYAKRESNKGHAFPPDDSYQREFEAAFPFSETPDQLRSAKEIKADMQKERPMDRLLIGDVGYGKTEVALRAAFKAIEDGKQVAFLAPTTVLAQQHFETMQARFEGFPVNIGVLSRFSTKKQVDETLAKLKSGECDAVVGTHRLLSKDVKFADLGLLIIDEEQRFGVKHKERLKELKSTVDVLTLTATPIPRTLNMSMLGVRDLSVIETAPMNRYPIQTYVMEQNYGVIVDGIKRELARGGQVFFLHNRVDDIEKKVNELQSLVPEAKIAYIHGQMTETQLEGILMDFIAGQYDVLVTTTIIETGVDIPNANTLFVENADRMGLAQLYQLRGRVGRSNRVAYAYFMYEPDKVLTEVSEKRLEAIKDFTELGSGFKIAMRDLSIRGAGNLLGKQQHGFIDSVGYELYTQMLNEAVAKKRGLKPKLHTDCQIDLSLEAYLPQSYIEDPRQKIELYKRIHQLENKEQYEEIKEDLIDRFGEYPVEVANLLEIGLLKLYADHALLANITQTSAYKLTLDLAPVGVKKFNAPMMLKALDAAGLDATFETTAKKTAIKLTLQPAQRSELLAKLQKLCFNLMAEINNIPQIEGTVDEK</sequence>
<gene>
    <name evidence="13" type="primary">mfd</name>
    <name evidence="16" type="ORF">FC48_GL001637</name>
</gene>
<evidence type="ECO:0000256" key="13">
    <source>
        <dbReference type="HAMAP-Rule" id="MF_00969"/>
    </source>
</evidence>
<evidence type="ECO:0000256" key="10">
    <source>
        <dbReference type="ARBA" id="ARBA00061104"/>
    </source>
</evidence>
<dbReference type="GO" id="GO:0000716">
    <property type="term" value="P:transcription-coupled nucleotide-excision repair, DNA damage recognition"/>
    <property type="evidence" value="ECO:0007669"/>
    <property type="project" value="UniProtKB-UniRule"/>
</dbReference>
<evidence type="ECO:0000256" key="11">
    <source>
        <dbReference type="ARBA" id="ARBA00061399"/>
    </source>
</evidence>
<dbReference type="InterPro" id="IPR027417">
    <property type="entry name" value="P-loop_NTPase"/>
</dbReference>
<keyword evidence="7 13" id="KW-0067">ATP-binding</keyword>
<dbReference type="Gene3D" id="2.40.10.170">
    <property type="match status" value="1"/>
</dbReference>
<dbReference type="Gene3D" id="3.40.50.11180">
    <property type="match status" value="1"/>
</dbReference>
<dbReference type="FunFam" id="3.40.50.300:FF:000546">
    <property type="entry name" value="Transcription-repair-coupling factor"/>
    <property type="match status" value="1"/>
</dbReference>
<keyword evidence="3 13" id="KW-0547">Nucleotide-binding</keyword>
<dbReference type="InterPro" id="IPR048635">
    <property type="entry name" value="MFD_D3"/>
</dbReference>
<dbReference type="InterPro" id="IPR037235">
    <property type="entry name" value="TRCF-like_C_D7"/>
</dbReference>
<dbReference type="Pfam" id="PF00271">
    <property type="entry name" value="Helicase_C"/>
    <property type="match status" value="1"/>
</dbReference>
<keyword evidence="6" id="KW-0347">Helicase</keyword>
<dbReference type="InterPro" id="IPR001650">
    <property type="entry name" value="Helicase_C-like"/>
</dbReference>
<comment type="similarity">
    <text evidence="11 13">In the C-terminal section; belongs to the helicase family. RecG subfamily.</text>
</comment>
<accession>A0A0R2BPR1</accession>
<dbReference type="InterPro" id="IPR003711">
    <property type="entry name" value="CarD-like/TRCF_RID"/>
</dbReference>
<name>A0A0R2BPR1_9LACO</name>
<dbReference type="AlphaFoldDB" id="A0A0R2BPR1"/>
<evidence type="ECO:0000256" key="8">
    <source>
        <dbReference type="ARBA" id="ARBA00023125"/>
    </source>
</evidence>
<reference evidence="16 17" key="1">
    <citation type="journal article" date="2015" name="Genome Announc.">
        <title>Expanding the biotechnology potential of lactobacilli through comparative genomics of 213 strains and associated genera.</title>
        <authorList>
            <person name="Sun Z."/>
            <person name="Harris H.M."/>
            <person name="McCann A."/>
            <person name="Guo C."/>
            <person name="Argimon S."/>
            <person name="Zhang W."/>
            <person name="Yang X."/>
            <person name="Jeffery I.B."/>
            <person name="Cooney J.C."/>
            <person name="Kagawa T.F."/>
            <person name="Liu W."/>
            <person name="Song Y."/>
            <person name="Salvetti E."/>
            <person name="Wrobel A."/>
            <person name="Rasinkangas P."/>
            <person name="Parkhill J."/>
            <person name="Rea M.C."/>
            <person name="O'Sullivan O."/>
            <person name="Ritari J."/>
            <person name="Douillard F.P."/>
            <person name="Paul Ross R."/>
            <person name="Yang R."/>
            <person name="Briner A.E."/>
            <person name="Felis G.E."/>
            <person name="de Vos W.M."/>
            <person name="Barrangou R."/>
            <person name="Klaenhammer T.R."/>
            <person name="Caufield P.W."/>
            <person name="Cui Y."/>
            <person name="Zhang H."/>
            <person name="O'Toole P.W."/>
        </authorList>
    </citation>
    <scope>NUCLEOTIDE SEQUENCE [LARGE SCALE GENOMIC DNA]</scope>
    <source>
        <strain evidence="16 17">DSM 20452</strain>
    </source>
</reference>
<dbReference type="GO" id="GO:0003684">
    <property type="term" value="F:damaged DNA binding"/>
    <property type="evidence" value="ECO:0007669"/>
    <property type="project" value="InterPro"/>
</dbReference>
<dbReference type="HAMAP" id="MF_00969">
    <property type="entry name" value="TRCF"/>
    <property type="match status" value="1"/>
</dbReference>
<evidence type="ECO:0000256" key="5">
    <source>
        <dbReference type="ARBA" id="ARBA00022801"/>
    </source>
</evidence>
<dbReference type="Pfam" id="PF21132">
    <property type="entry name" value="MFD_D3"/>
    <property type="match status" value="1"/>
</dbReference>
<comment type="subcellular location">
    <subcellularLocation>
        <location evidence="1 13">Cytoplasm</location>
    </subcellularLocation>
</comment>
<dbReference type="SUPFAM" id="SSF141259">
    <property type="entry name" value="CarD-like"/>
    <property type="match status" value="1"/>
</dbReference>
<dbReference type="SMART" id="SM00982">
    <property type="entry name" value="TRCF"/>
    <property type="match status" value="1"/>
</dbReference>
<dbReference type="SMART" id="SM01058">
    <property type="entry name" value="CarD_TRCF"/>
    <property type="match status" value="1"/>
</dbReference>
<dbReference type="SMART" id="SM00487">
    <property type="entry name" value="DEXDc"/>
    <property type="match status" value="1"/>
</dbReference>
<dbReference type="Pfam" id="PF00270">
    <property type="entry name" value="DEAD"/>
    <property type="match status" value="1"/>
</dbReference>
<evidence type="ECO:0000256" key="4">
    <source>
        <dbReference type="ARBA" id="ARBA00022763"/>
    </source>
</evidence>
<dbReference type="Gene3D" id="3.30.2060.10">
    <property type="entry name" value="Penicillin-binding protein 1b domain"/>
    <property type="match status" value="1"/>
</dbReference>
<dbReference type="SUPFAM" id="SSF143517">
    <property type="entry name" value="TRCF domain-like"/>
    <property type="match status" value="1"/>
</dbReference>
<evidence type="ECO:0000256" key="2">
    <source>
        <dbReference type="ARBA" id="ARBA00022490"/>
    </source>
</evidence>
<keyword evidence="2 13" id="KW-0963">Cytoplasm</keyword>
<evidence type="ECO:0000313" key="17">
    <source>
        <dbReference type="Proteomes" id="UP000051612"/>
    </source>
</evidence>
<dbReference type="Gene3D" id="3.40.50.300">
    <property type="entry name" value="P-loop containing nucleotide triphosphate hydrolases"/>
    <property type="match status" value="2"/>
</dbReference>
<dbReference type="Pfam" id="PF03461">
    <property type="entry name" value="TRCF"/>
    <property type="match status" value="1"/>
</dbReference>
<evidence type="ECO:0000313" key="16">
    <source>
        <dbReference type="EMBL" id="KRM78123.1"/>
    </source>
</evidence>
<evidence type="ECO:0000256" key="7">
    <source>
        <dbReference type="ARBA" id="ARBA00022840"/>
    </source>
</evidence>
<dbReference type="GO" id="GO:0003678">
    <property type="term" value="F:DNA helicase activity"/>
    <property type="evidence" value="ECO:0007669"/>
    <property type="project" value="TreeGrafter"/>
</dbReference>
<dbReference type="CDD" id="cd17991">
    <property type="entry name" value="DEXHc_TRCF"/>
    <property type="match status" value="1"/>
</dbReference>
<dbReference type="Pfam" id="PF17757">
    <property type="entry name" value="UvrB_inter"/>
    <property type="match status" value="1"/>
</dbReference>
<comment type="similarity">
    <text evidence="10 13">In the N-terminal section; belongs to the UvrB family.</text>
</comment>
<dbReference type="PANTHER" id="PTHR47964">
    <property type="entry name" value="ATP-DEPENDENT DNA HELICASE HOMOLOG RECG, CHLOROPLASTIC"/>
    <property type="match status" value="1"/>
</dbReference>
<keyword evidence="4 13" id="KW-0227">DNA damage</keyword>
<evidence type="ECO:0000256" key="1">
    <source>
        <dbReference type="ARBA" id="ARBA00004496"/>
    </source>
</evidence>
<dbReference type="PROSITE" id="PS51194">
    <property type="entry name" value="HELICASE_CTER"/>
    <property type="match status" value="1"/>
</dbReference>
<proteinExistence type="inferred from homology"/>
<dbReference type="EMBL" id="AYYN01000002">
    <property type="protein sequence ID" value="KRM78123.1"/>
    <property type="molecule type" value="Genomic_DNA"/>
</dbReference>
<dbReference type="SMART" id="SM00490">
    <property type="entry name" value="HELICc"/>
    <property type="match status" value="1"/>
</dbReference>
<dbReference type="Pfam" id="PF02559">
    <property type="entry name" value="CarD_TRCF_RID"/>
    <property type="match status" value="1"/>
</dbReference>